<feature type="transmembrane region" description="Helical" evidence="1">
    <location>
        <begin position="12"/>
        <end position="38"/>
    </location>
</feature>
<reference evidence="4" key="1">
    <citation type="submission" date="2016-10" db="EMBL/GenBank/DDBJ databases">
        <authorList>
            <person name="Varghese N."/>
            <person name="Submissions S."/>
        </authorList>
    </citation>
    <scope>NUCLEOTIDE SEQUENCE [LARGE SCALE GENOMIC DNA]</scope>
    <source>
        <strain evidence="4">IBRC-M 10760</strain>
    </source>
</reference>
<sequence>MNVKKLFTDDSAVSPVIGVVLMVAITVLLAATAATFFLSIGQENSNTTPQVATNFDYSQDTKTLGGTAVRDDTLRISHNSGDSIVAKNVDIVVSGAQVYDSSSSSYSALNDRHQWDEFGTVSADEKVSGGDAVTLEAGTAPISSFSGLKLDSGTTVKLVWDDPSSSSTFTLNTWES</sequence>
<keyword evidence="1" id="KW-0472">Membrane</keyword>
<keyword evidence="1" id="KW-1133">Transmembrane helix</keyword>
<accession>A0A1G7SEF3</accession>
<dbReference type="InterPro" id="IPR013373">
    <property type="entry name" value="Flagellin/pilin_N_arc"/>
</dbReference>
<keyword evidence="1" id="KW-0812">Transmembrane</keyword>
<protein>
    <submittedName>
        <fullName evidence="3">Flagellin N-terminal-like domain-containing protein</fullName>
    </submittedName>
</protein>
<dbReference type="Pfam" id="PF07790">
    <property type="entry name" value="Pilin_N"/>
    <property type="match status" value="1"/>
</dbReference>
<keyword evidence="4" id="KW-1185">Reference proteome</keyword>
<keyword evidence="3" id="KW-0282">Flagellum</keyword>
<dbReference type="NCBIfam" id="TIGR02537">
    <property type="entry name" value="arch_flag_Nterm"/>
    <property type="match status" value="1"/>
</dbReference>
<keyword evidence="3" id="KW-0969">Cilium</keyword>
<proteinExistence type="predicted"/>
<organism evidence="3 4">
    <name type="scientific">Halorientalis regularis</name>
    <dbReference type="NCBI Taxonomy" id="660518"/>
    <lineage>
        <taxon>Archaea</taxon>
        <taxon>Methanobacteriati</taxon>
        <taxon>Methanobacteriota</taxon>
        <taxon>Stenosarchaea group</taxon>
        <taxon>Halobacteria</taxon>
        <taxon>Halobacteriales</taxon>
        <taxon>Haloarculaceae</taxon>
        <taxon>Halorientalis</taxon>
    </lineage>
</organism>
<evidence type="ECO:0000259" key="2">
    <source>
        <dbReference type="Pfam" id="PF07790"/>
    </source>
</evidence>
<dbReference type="PANTHER" id="PTHR38138">
    <property type="entry name" value="VNG6441H"/>
    <property type="match status" value="1"/>
</dbReference>
<dbReference type="Proteomes" id="UP000199076">
    <property type="component" value="Unassembled WGS sequence"/>
</dbReference>
<evidence type="ECO:0000256" key="1">
    <source>
        <dbReference type="SAM" id="Phobius"/>
    </source>
</evidence>
<feature type="domain" description="Archaeal Type IV pilin N-terminal" evidence="2">
    <location>
        <begin position="11"/>
        <end position="96"/>
    </location>
</feature>
<keyword evidence="3" id="KW-0966">Cell projection</keyword>
<dbReference type="InterPro" id="IPR012859">
    <property type="entry name" value="Pilin_N_archaeal"/>
</dbReference>
<evidence type="ECO:0000313" key="4">
    <source>
        <dbReference type="Proteomes" id="UP000199076"/>
    </source>
</evidence>
<evidence type="ECO:0000313" key="3">
    <source>
        <dbReference type="EMBL" id="SDG21373.1"/>
    </source>
</evidence>
<gene>
    <name evidence="3" type="ORF">SAMN05216218_11835</name>
</gene>
<dbReference type="OrthoDB" id="118020at2157"/>
<name>A0A1G7SEF3_9EURY</name>
<dbReference type="RefSeq" id="WP_092694948.1">
    <property type="nucleotide sequence ID" value="NZ_FNBK01000018.1"/>
</dbReference>
<dbReference type="AlphaFoldDB" id="A0A1G7SEF3"/>
<dbReference type="EMBL" id="FNBK01000018">
    <property type="protein sequence ID" value="SDG21373.1"/>
    <property type="molecule type" value="Genomic_DNA"/>
</dbReference>
<dbReference type="PANTHER" id="PTHR38138:SF1">
    <property type="entry name" value="ARCHAEAL TYPE IV PILIN N-TERMINAL DOMAIN-CONTAINING PROTEIN"/>
    <property type="match status" value="1"/>
</dbReference>